<proteinExistence type="inferred from homology"/>
<dbReference type="HAMAP" id="MF_00089">
    <property type="entry name" value="ThiC"/>
    <property type="match status" value="1"/>
</dbReference>
<keyword evidence="2 10" id="KW-0004">4Fe-4S</keyword>
<keyword evidence="6 10" id="KW-0784">Thiamine biosynthesis</keyword>
<dbReference type="InterPro" id="IPR025747">
    <property type="entry name" value="ThiC-associated_dom"/>
</dbReference>
<dbReference type="InterPro" id="IPR002817">
    <property type="entry name" value="ThiC/BzaA/B"/>
</dbReference>
<dbReference type="PANTHER" id="PTHR30557:SF1">
    <property type="entry name" value="PHOSPHOMETHYLPYRIMIDINE SYNTHASE, CHLOROPLASTIC"/>
    <property type="match status" value="1"/>
</dbReference>
<feature type="binding site" evidence="10">
    <location>
        <position position="295"/>
    </location>
    <ligand>
        <name>substrate</name>
    </ligand>
</feature>
<evidence type="ECO:0000256" key="1">
    <source>
        <dbReference type="ARBA" id="ARBA00003175"/>
    </source>
</evidence>
<feature type="binding site" evidence="10">
    <location>
        <position position="551"/>
    </location>
    <ligand>
        <name>[4Fe-4S] cluster</name>
        <dbReference type="ChEBI" id="CHEBI:49883"/>
        <note>4Fe-4S-S-AdoMet</note>
    </ligand>
</feature>
<evidence type="ECO:0000256" key="11">
    <source>
        <dbReference type="SAM" id="MobiDB-lite"/>
    </source>
</evidence>
<dbReference type="EC" id="4.1.99.17" evidence="10"/>
<dbReference type="PANTHER" id="PTHR30557">
    <property type="entry name" value="THIAMINE BIOSYNTHESIS PROTEIN THIC"/>
    <property type="match status" value="1"/>
</dbReference>
<dbReference type="SFLD" id="SFLDF00407">
    <property type="entry name" value="phosphomethylpyrimidine_syntha"/>
    <property type="match status" value="1"/>
</dbReference>
<feature type="binding site" evidence="10">
    <location>
        <position position="395"/>
    </location>
    <ligand>
        <name>substrate</name>
    </ligand>
</feature>
<feature type="binding site" evidence="10">
    <location>
        <position position="422"/>
    </location>
    <ligand>
        <name>substrate</name>
    </ligand>
</feature>
<evidence type="ECO:0000256" key="3">
    <source>
        <dbReference type="ARBA" id="ARBA00022691"/>
    </source>
</evidence>
<dbReference type="Gene3D" id="3.20.20.540">
    <property type="entry name" value="Radical SAM ThiC family, central domain"/>
    <property type="match status" value="1"/>
</dbReference>
<comment type="caution">
    <text evidence="13">The sequence shown here is derived from an EMBL/GenBank/DDBJ whole genome shotgun (WGS) entry which is preliminary data.</text>
</comment>
<keyword evidence="9 10" id="KW-0456">Lyase</keyword>
<name>A0ABV6GEY2_9BACI</name>
<keyword evidence="5 10" id="KW-0862">Zinc</keyword>
<comment type="cofactor">
    <cofactor evidence="10">
        <name>[4Fe-4S] cluster</name>
        <dbReference type="ChEBI" id="CHEBI:49883"/>
    </cofactor>
    <text evidence="10">Binds 1 [4Fe-4S] cluster per subunit. The cluster is coordinated with 3 cysteines and an exchangeable S-adenosyl-L-methionine.</text>
</comment>
<comment type="catalytic activity">
    <reaction evidence="10">
        <text>5-amino-1-(5-phospho-beta-D-ribosyl)imidazole + S-adenosyl-L-methionine = 4-amino-2-methyl-5-(phosphooxymethyl)pyrimidine + CO + 5'-deoxyadenosine + formate + L-methionine + 3 H(+)</text>
        <dbReference type="Rhea" id="RHEA:24840"/>
        <dbReference type="ChEBI" id="CHEBI:15378"/>
        <dbReference type="ChEBI" id="CHEBI:15740"/>
        <dbReference type="ChEBI" id="CHEBI:17245"/>
        <dbReference type="ChEBI" id="CHEBI:17319"/>
        <dbReference type="ChEBI" id="CHEBI:57844"/>
        <dbReference type="ChEBI" id="CHEBI:58354"/>
        <dbReference type="ChEBI" id="CHEBI:59789"/>
        <dbReference type="ChEBI" id="CHEBI:137981"/>
        <dbReference type="EC" id="4.1.99.17"/>
    </reaction>
</comment>
<dbReference type="InterPro" id="IPR037509">
    <property type="entry name" value="ThiC"/>
</dbReference>
<evidence type="ECO:0000256" key="5">
    <source>
        <dbReference type="ARBA" id="ARBA00022833"/>
    </source>
</evidence>
<dbReference type="Proteomes" id="UP001589854">
    <property type="component" value="Unassembled WGS sequence"/>
</dbReference>
<dbReference type="Pfam" id="PF01964">
    <property type="entry name" value="ThiC_Rad_SAM"/>
    <property type="match status" value="1"/>
</dbReference>
<feature type="binding site" evidence="10">
    <location>
        <position position="399"/>
    </location>
    <ligand>
        <name>Zn(2+)</name>
        <dbReference type="ChEBI" id="CHEBI:29105"/>
    </ligand>
</feature>
<evidence type="ECO:0000256" key="2">
    <source>
        <dbReference type="ARBA" id="ARBA00022485"/>
    </source>
</evidence>
<evidence type="ECO:0000256" key="6">
    <source>
        <dbReference type="ARBA" id="ARBA00022977"/>
    </source>
</evidence>
<reference evidence="13 14" key="1">
    <citation type="submission" date="2024-09" db="EMBL/GenBank/DDBJ databases">
        <authorList>
            <person name="Sun Q."/>
            <person name="Mori K."/>
        </authorList>
    </citation>
    <scope>NUCLEOTIDE SEQUENCE [LARGE SCALE GENOMIC DNA]</scope>
    <source>
        <strain evidence="13 14">CCM 7228</strain>
    </source>
</reference>
<evidence type="ECO:0000256" key="8">
    <source>
        <dbReference type="ARBA" id="ARBA00023014"/>
    </source>
</evidence>
<feature type="binding site" evidence="10">
    <location>
        <position position="543"/>
    </location>
    <ligand>
        <name>[4Fe-4S] cluster</name>
        <dbReference type="ChEBI" id="CHEBI:49883"/>
        <note>4Fe-4S-S-AdoMet</note>
    </ligand>
</feature>
<comment type="function">
    <text evidence="1 10">Catalyzes the synthesis of the hydroxymethylpyrimidine phosphate (HMP-P) moiety of thiamine from aminoimidazole ribotide (AIR) in a radical S-adenosyl-L-methionine (SAM)-dependent reaction.</text>
</comment>
<feature type="domain" description="ThiC-associated" evidence="12">
    <location>
        <begin position="17"/>
        <end position="93"/>
    </location>
</feature>
<dbReference type="NCBIfam" id="NF006763">
    <property type="entry name" value="PRK09284.1"/>
    <property type="match status" value="1"/>
</dbReference>
<keyword evidence="7 10" id="KW-0408">Iron</keyword>
<feature type="binding site" evidence="10">
    <location>
        <position position="546"/>
    </location>
    <ligand>
        <name>[4Fe-4S] cluster</name>
        <dbReference type="ChEBI" id="CHEBI:49883"/>
        <note>4Fe-4S-S-AdoMet</note>
    </ligand>
</feature>
<evidence type="ECO:0000256" key="4">
    <source>
        <dbReference type="ARBA" id="ARBA00022723"/>
    </source>
</evidence>
<evidence type="ECO:0000313" key="14">
    <source>
        <dbReference type="Proteomes" id="UP001589854"/>
    </source>
</evidence>
<keyword evidence="14" id="KW-1185">Reference proteome</keyword>
<evidence type="ECO:0000256" key="7">
    <source>
        <dbReference type="ARBA" id="ARBA00023004"/>
    </source>
</evidence>
<dbReference type="RefSeq" id="WP_378933229.1">
    <property type="nucleotide sequence ID" value="NZ_JBHLVO010000006.1"/>
</dbReference>
<feature type="region of interest" description="Disordered" evidence="11">
    <location>
        <begin position="102"/>
        <end position="121"/>
    </location>
</feature>
<feature type="compositionally biased region" description="Basic and acidic residues" evidence="11">
    <location>
        <begin position="102"/>
        <end position="115"/>
    </location>
</feature>
<organism evidence="13 14">
    <name type="scientific">Metabacillus herbersteinensis</name>
    <dbReference type="NCBI Taxonomy" id="283816"/>
    <lineage>
        <taxon>Bacteria</taxon>
        <taxon>Bacillati</taxon>
        <taxon>Bacillota</taxon>
        <taxon>Bacilli</taxon>
        <taxon>Bacillales</taxon>
        <taxon>Bacillaceae</taxon>
        <taxon>Metabacillus</taxon>
    </lineage>
</organism>
<protein>
    <recommendedName>
        <fullName evidence="10">Phosphomethylpyrimidine synthase</fullName>
        <ecNumber evidence="10">4.1.99.17</ecNumber>
    </recommendedName>
    <alternativeName>
        <fullName evidence="10">Hydroxymethylpyrimidine phosphate synthase</fullName>
        <shortName evidence="10">HMP-P synthase</shortName>
        <shortName evidence="10">HMP-phosphate synthase</shortName>
        <shortName evidence="10">HMPP synthase</shortName>
    </alternativeName>
    <alternativeName>
        <fullName evidence="10">Thiamine biosynthesis protein ThiC</fullName>
    </alternativeName>
</protein>
<gene>
    <name evidence="10 13" type="primary">thiC</name>
    <name evidence="13" type="ORF">ACFFIX_09810</name>
</gene>
<sequence>MSTTSLNEQNISIMSSFPGSKKVYVTGSRPDIKVPMREIELSPTTGTFGEEENLPLRVYDTSGPYTDQNYSVDITKGLPAIRSTWIHERADVEEYEGREIKPQDNGYKDENDPRANHSVFPGLKRKPLRAKKGGNVTQLHYAKKGIITPEMEFIALRENMKPEFVRDEVAKGRAIIPSNINHPESEPMIIGRNFHVKINANIGNSAVSSSIEDEVEKMTWATRWGADNIMDLSTGKNIHTTREWIIRNSSVPVGTVPIYQALEKVNGVAEDLTWEVYRDTLIEQAEQGVDYFTIHAGVLLRYVPLTAKRLTGIVSRGGSIMAQWCLHHHKESFLYTHFEEICEIMKSYDVAFSLGDGLRPGSIADANDEAQFAELETLGELTKIAWAHDVQVMVEGPGHVPMHLIKENMDKQLEVCQEAPFYTLGPLTTDIAPGYDHITSAIGAAMIGWYGTAMLCYVTPKEHLGLPNRDDVREGVITYKIAAHAADLAKGHPGAQKRDDALSKARFEFRWRDQFNLSLDPERAIEYHDETLPAEGAKTAHFCSMCGPSFCSMRISQDIRNYAKENNLDTKEAIEKGMREKAEEFKKSGGNIYQ</sequence>
<comment type="pathway">
    <text evidence="10">Cofactor biosynthesis; thiamine diphosphate biosynthesis.</text>
</comment>
<dbReference type="Pfam" id="PF13667">
    <property type="entry name" value="ThiC-associated"/>
    <property type="match status" value="1"/>
</dbReference>
<feature type="binding site" evidence="10">
    <location>
        <position position="230"/>
    </location>
    <ligand>
        <name>substrate</name>
    </ligand>
</feature>
<feature type="binding site" evidence="10">
    <location>
        <begin position="315"/>
        <end position="317"/>
    </location>
    <ligand>
        <name>substrate</name>
    </ligand>
</feature>
<dbReference type="NCBIfam" id="NF009895">
    <property type="entry name" value="PRK13352.1"/>
    <property type="match status" value="1"/>
</dbReference>
<dbReference type="Gene3D" id="6.10.250.620">
    <property type="match status" value="1"/>
</dbReference>
<evidence type="ECO:0000256" key="9">
    <source>
        <dbReference type="ARBA" id="ARBA00023239"/>
    </source>
</evidence>
<dbReference type="GO" id="GO:0070284">
    <property type="term" value="F:phosphomethylpyrimidine synthase activity"/>
    <property type="evidence" value="ECO:0007669"/>
    <property type="project" value="UniProtKB-EC"/>
</dbReference>
<keyword evidence="8 10" id="KW-0411">Iron-sulfur</keyword>
<dbReference type="InterPro" id="IPR038521">
    <property type="entry name" value="ThiC/Bza_core_dom"/>
</dbReference>
<comment type="similarity">
    <text evidence="10">Belongs to the ThiC family.</text>
</comment>
<keyword evidence="4 10" id="KW-0479">Metal-binding</keyword>
<feature type="binding site" evidence="10">
    <location>
        <position position="201"/>
    </location>
    <ligand>
        <name>substrate</name>
    </ligand>
</feature>
<keyword evidence="3 10" id="KW-0949">S-adenosyl-L-methionine</keyword>
<dbReference type="SFLD" id="SFLDG01114">
    <property type="entry name" value="phosphomethylpyrimidine_syntha"/>
    <property type="match status" value="1"/>
</dbReference>
<accession>A0ABV6GEY2</accession>
<feature type="binding site" evidence="10">
    <location>
        <position position="463"/>
    </location>
    <ligand>
        <name>Zn(2+)</name>
        <dbReference type="ChEBI" id="CHEBI:29105"/>
    </ligand>
</feature>
<evidence type="ECO:0000313" key="13">
    <source>
        <dbReference type="EMBL" id="MFC0271749.1"/>
    </source>
</evidence>
<evidence type="ECO:0000259" key="12">
    <source>
        <dbReference type="Pfam" id="PF13667"/>
    </source>
</evidence>
<evidence type="ECO:0000256" key="10">
    <source>
        <dbReference type="HAMAP-Rule" id="MF_00089"/>
    </source>
</evidence>
<dbReference type="SFLD" id="SFLDS00113">
    <property type="entry name" value="Radical_SAM_Phosphomethylpyrim"/>
    <property type="match status" value="1"/>
</dbReference>
<dbReference type="NCBIfam" id="TIGR00190">
    <property type="entry name" value="thiC"/>
    <property type="match status" value="1"/>
</dbReference>
<feature type="binding site" evidence="10">
    <location>
        <begin position="356"/>
        <end position="359"/>
    </location>
    <ligand>
        <name>substrate</name>
    </ligand>
</feature>
<dbReference type="EMBL" id="JBHLVO010000006">
    <property type="protein sequence ID" value="MFC0271749.1"/>
    <property type="molecule type" value="Genomic_DNA"/>
</dbReference>
<feature type="binding site" evidence="10">
    <location>
        <position position="259"/>
    </location>
    <ligand>
        <name>substrate</name>
    </ligand>
</feature>